<dbReference type="OrthoDB" id="2484068at2"/>
<feature type="signal peptide" evidence="1">
    <location>
        <begin position="1"/>
        <end position="19"/>
    </location>
</feature>
<organism evidence="2 3">
    <name type="scientific">Novipirellula aureliae</name>
    <dbReference type="NCBI Taxonomy" id="2527966"/>
    <lineage>
        <taxon>Bacteria</taxon>
        <taxon>Pseudomonadati</taxon>
        <taxon>Planctomycetota</taxon>
        <taxon>Planctomycetia</taxon>
        <taxon>Pirellulales</taxon>
        <taxon>Pirellulaceae</taxon>
        <taxon>Novipirellula</taxon>
    </lineage>
</organism>
<dbReference type="EMBL" id="SJPY01000001">
    <property type="protein sequence ID" value="TWU45650.1"/>
    <property type="molecule type" value="Genomic_DNA"/>
</dbReference>
<sequence length="788" mass="87657" precursor="true">MMKKICCLLCLVLPGMVLSASELTFDTSGRPSKLVLGGKNVLRSGSSAGFNLSYTDGEDVTKTILSKIATSGNTIKVSHPDGKPSFIFQIDTYPNHLAIHLLDAEGIGTGRNYSLSLTLNSTDVAAYTLNDLMTANTDNRRRKNTVLNWPYLWGWPRPNGTRGSVVLFDGRLSGTERDAVLAEIWSAQGTAGHMVRPAGQETWSEADVMAWVEHWVEKFETMVVVGISPKNEKELYEMTEKLVIPCGANRVYMFSTDWRGEYTLRKLSNESVAADAFPNGKKDLLKYSNYLAEHGAHLQLKSLVPQLGHDDERYFSDTYCETRLLSWGTGTLVEEIDTTDTTLLFKPGPDYVWKRDSGFLRIGNELIKANKITIDADRGVWIFSDCERGQFATTPKSHRAGAEIAGVVHSYGFVHFADDFGQPNSLAEAVLNAYGDFLNEVNVGHLHFDGTGQKVEAPWYLRDYTDYVYSRVDQPVTGSRVGGGIPANFEKMFSIAERAKMATGYWGIRIGPRLHGMGSGSAKEQRNFSPNMLDIHFDVADRIVLGGRRPNFTGGRSGGILTMNILEKYGLIDEALELFKYWIELAPVYDDADVAYIQTKMKRRPGSNHYHGEDVVVLSKDPRDGYIYTPHRVMGRTSGEDPLIHIDQEWGAIPRYQQIKAGTTMELLNPYDAQQPQVVIRVEETSSTLANPQITINKKGMLSVEGEIQPGEYMTFEGGDAVQVYDNNWNRLRTLPAHTMSFTVNKGANTVTTDSSKGSKKPDIKVQFITLGPVYVLESNKHLSAKAE</sequence>
<name>A0A5C6EAA6_9BACT</name>
<reference evidence="2 3" key="1">
    <citation type="submission" date="2019-02" db="EMBL/GenBank/DDBJ databases">
        <title>Deep-cultivation of Planctomycetes and their phenomic and genomic characterization uncovers novel biology.</title>
        <authorList>
            <person name="Wiegand S."/>
            <person name="Jogler M."/>
            <person name="Boedeker C."/>
            <person name="Pinto D."/>
            <person name="Vollmers J."/>
            <person name="Rivas-Marin E."/>
            <person name="Kohn T."/>
            <person name="Peeters S.H."/>
            <person name="Heuer A."/>
            <person name="Rast P."/>
            <person name="Oberbeckmann S."/>
            <person name="Bunk B."/>
            <person name="Jeske O."/>
            <person name="Meyerdierks A."/>
            <person name="Storesund J.E."/>
            <person name="Kallscheuer N."/>
            <person name="Luecker S."/>
            <person name="Lage O.M."/>
            <person name="Pohl T."/>
            <person name="Merkel B.J."/>
            <person name="Hornburger P."/>
            <person name="Mueller R.-W."/>
            <person name="Bruemmer F."/>
            <person name="Labrenz M."/>
            <person name="Spormann A.M."/>
            <person name="Op Den Camp H."/>
            <person name="Overmann J."/>
            <person name="Amann R."/>
            <person name="Jetten M.S.M."/>
            <person name="Mascher T."/>
            <person name="Medema M.H."/>
            <person name="Devos D.P."/>
            <person name="Kaster A.-K."/>
            <person name="Ovreas L."/>
            <person name="Rohde M."/>
            <person name="Galperin M.Y."/>
            <person name="Jogler C."/>
        </authorList>
    </citation>
    <scope>NUCLEOTIDE SEQUENCE [LARGE SCALE GENOMIC DNA]</scope>
    <source>
        <strain evidence="2 3">Q31b</strain>
    </source>
</reference>
<comment type="caution">
    <text evidence="2">The sequence shown here is derived from an EMBL/GenBank/DDBJ whole genome shotgun (WGS) entry which is preliminary data.</text>
</comment>
<proteinExistence type="predicted"/>
<feature type="chain" id="PRO_5022875266" evidence="1">
    <location>
        <begin position="20"/>
        <end position="788"/>
    </location>
</feature>
<dbReference type="Proteomes" id="UP000315471">
    <property type="component" value="Unassembled WGS sequence"/>
</dbReference>
<accession>A0A5C6EAA6</accession>
<evidence type="ECO:0000256" key="1">
    <source>
        <dbReference type="SAM" id="SignalP"/>
    </source>
</evidence>
<gene>
    <name evidence="2" type="ORF">Q31b_08260</name>
</gene>
<dbReference type="RefSeq" id="WP_146598313.1">
    <property type="nucleotide sequence ID" value="NZ_SJPY01000001.1"/>
</dbReference>
<evidence type="ECO:0000313" key="2">
    <source>
        <dbReference type="EMBL" id="TWU45650.1"/>
    </source>
</evidence>
<dbReference type="AlphaFoldDB" id="A0A5C6EAA6"/>
<keyword evidence="1" id="KW-0732">Signal</keyword>
<protein>
    <submittedName>
        <fullName evidence="2">Uncharacterized protein</fullName>
    </submittedName>
</protein>
<keyword evidence="3" id="KW-1185">Reference proteome</keyword>
<evidence type="ECO:0000313" key="3">
    <source>
        <dbReference type="Proteomes" id="UP000315471"/>
    </source>
</evidence>